<dbReference type="InterPro" id="IPR002716">
    <property type="entry name" value="PIN_dom"/>
</dbReference>
<sequence length="138" mass="14417">MSLVVCDASALVAVLIGADGADGGIDRGAWAAEQLLGARLAGPALLPFEVSNVIRRLELSGAASADVTAQAHADLMALPVQLFPYEVLAARTRELRATITSYDASYVATAELLGAPLVTLDVRLSRAPGPRCEFRMPV</sequence>
<dbReference type="RefSeq" id="WP_109774911.1">
    <property type="nucleotide sequence ID" value="NZ_QGDQ01000015.1"/>
</dbReference>
<evidence type="ECO:0000256" key="5">
    <source>
        <dbReference type="ARBA" id="ARBA00022842"/>
    </source>
</evidence>
<dbReference type="SUPFAM" id="SSF88723">
    <property type="entry name" value="PIN domain-like"/>
    <property type="match status" value="1"/>
</dbReference>
<keyword evidence="9" id="KW-1185">Reference proteome</keyword>
<feature type="domain" description="PIN" evidence="7">
    <location>
        <begin position="4"/>
        <end position="128"/>
    </location>
</feature>
<dbReference type="InterPro" id="IPR029060">
    <property type="entry name" value="PIN-like_dom_sf"/>
</dbReference>
<dbReference type="AlphaFoldDB" id="A0A316ASJ4"/>
<protein>
    <recommendedName>
        <fullName evidence="6">Ribonuclease VapC</fullName>
        <shortName evidence="6">RNase VapC</shortName>
        <ecNumber evidence="6">3.1.-.-</ecNumber>
    </recommendedName>
    <alternativeName>
        <fullName evidence="6">Toxin VapC</fullName>
    </alternativeName>
</protein>
<organism evidence="8 9">
    <name type="scientific">Quadrisphaera granulorum</name>
    <dbReference type="NCBI Taxonomy" id="317664"/>
    <lineage>
        <taxon>Bacteria</taxon>
        <taxon>Bacillati</taxon>
        <taxon>Actinomycetota</taxon>
        <taxon>Actinomycetes</taxon>
        <taxon>Kineosporiales</taxon>
        <taxon>Kineosporiaceae</taxon>
        <taxon>Quadrisphaera</taxon>
    </lineage>
</organism>
<feature type="binding site" evidence="6">
    <location>
        <position position="103"/>
    </location>
    <ligand>
        <name>Mg(2+)</name>
        <dbReference type="ChEBI" id="CHEBI:18420"/>
    </ligand>
</feature>
<dbReference type="InterPro" id="IPR051619">
    <property type="entry name" value="TypeII_TA_RNase_PINc/VapC"/>
</dbReference>
<keyword evidence="2 6" id="KW-0540">Nuclease</keyword>
<keyword evidence="5 6" id="KW-0460">Magnesium</keyword>
<evidence type="ECO:0000256" key="1">
    <source>
        <dbReference type="ARBA" id="ARBA00022649"/>
    </source>
</evidence>
<dbReference type="Gene3D" id="3.40.50.1010">
    <property type="entry name" value="5'-nuclease"/>
    <property type="match status" value="1"/>
</dbReference>
<name>A0A316ASJ4_9ACTN</name>
<feature type="binding site" evidence="6">
    <location>
        <position position="7"/>
    </location>
    <ligand>
        <name>Mg(2+)</name>
        <dbReference type="ChEBI" id="CHEBI:18420"/>
    </ligand>
</feature>
<dbReference type="OrthoDB" id="4377304at2"/>
<evidence type="ECO:0000256" key="4">
    <source>
        <dbReference type="ARBA" id="ARBA00022801"/>
    </source>
</evidence>
<comment type="cofactor">
    <cofactor evidence="6">
        <name>Mg(2+)</name>
        <dbReference type="ChEBI" id="CHEBI:18420"/>
    </cofactor>
</comment>
<evidence type="ECO:0000313" key="8">
    <source>
        <dbReference type="EMBL" id="PWJ53067.1"/>
    </source>
</evidence>
<dbReference type="GO" id="GO:0016787">
    <property type="term" value="F:hydrolase activity"/>
    <property type="evidence" value="ECO:0007669"/>
    <property type="project" value="UniProtKB-KW"/>
</dbReference>
<evidence type="ECO:0000313" key="9">
    <source>
        <dbReference type="Proteomes" id="UP000245469"/>
    </source>
</evidence>
<dbReference type="PANTHER" id="PTHR35901">
    <property type="entry name" value="RIBONUCLEASE VAPC3"/>
    <property type="match status" value="1"/>
</dbReference>
<dbReference type="EMBL" id="QGDQ01000015">
    <property type="protein sequence ID" value="PWJ53067.1"/>
    <property type="molecule type" value="Genomic_DNA"/>
</dbReference>
<comment type="function">
    <text evidence="6">Toxic component of a toxin-antitoxin (TA) system. An RNase.</text>
</comment>
<dbReference type="Pfam" id="PF01850">
    <property type="entry name" value="PIN"/>
    <property type="match status" value="1"/>
</dbReference>
<keyword evidence="1 6" id="KW-1277">Toxin-antitoxin system</keyword>
<keyword evidence="6" id="KW-0800">Toxin</keyword>
<keyword evidence="3 6" id="KW-0479">Metal-binding</keyword>
<dbReference type="EC" id="3.1.-.-" evidence="6"/>
<comment type="caution">
    <text evidence="8">The sequence shown here is derived from an EMBL/GenBank/DDBJ whole genome shotgun (WGS) entry which is preliminary data.</text>
</comment>
<proteinExistence type="inferred from homology"/>
<comment type="similarity">
    <text evidence="6">Belongs to the PINc/VapC protein family.</text>
</comment>
<gene>
    <name evidence="6" type="primary">vapC</name>
    <name evidence="8" type="ORF">BXY45_11585</name>
</gene>
<dbReference type="CDD" id="cd09873">
    <property type="entry name" value="PIN_Pae0151-like"/>
    <property type="match status" value="1"/>
</dbReference>
<dbReference type="PANTHER" id="PTHR35901:SF1">
    <property type="entry name" value="EXONUCLEASE VAPC9"/>
    <property type="match status" value="1"/>
</dbReference>
<accession>A0A316ASJ4</accession>
<keyword evidence="4 6" id="KW-0378">Hydrolase</keyword>
<reference evidence="8 9" key="1">
    <citation type="submission" date="2018-03" db="EMBL/GenBank/DDBJ databases">
        <title>Genomic Encyclopedia of Archaeal and Bacterial Type Strains, Phase II (KMG-II): from individual species to whole genera.</title>
        <authorList>
            <person name="Goeker M."/>
        </authorList>
    </citation>
    <scope>NUCLEOTIDE SEQUENCE [LARGE SCALE GENOMIC DNA]</scope>
    <source>
        <strain evidence="8 9">DSM 44889</strain>
    </source>
</reference>
<dbReference type="Proteomes" id="UP000245469">
    <property type="component" value="Unassembled WGS sequence"/>
</dbReference>
<evidence type="ECO:0000256" key="3">
    <source>
        <dbReference type="ARBA" id="ARBA00022723"/>
    </source>
</evidence>
<dbReference type="InterPro" id="IPR022907">
    <property type="entry name" value="VapC_family"/>
</dbReference>
<dbReference type="GO" id="GO:0000287">
    <property type="term" value="F:magnesium ion binding"/>
    <property type="evidence" value="ECO:0007669"/>
    <property type="project" value="UniProtKB-UniRule"/>
</dbReference>
<evidence type="ECO:0000256" key="6">
    <source>
        <dbReference type="HAMAP-Rule" id="MF_00265"/>
    </source>
</evidence>
<dbReference type="GO" id="GO:0090729">
    <property type="term" value="F:toxin activity"/>
    <property type="evidence" value="ECO:0007669"/>
    <property type="project" value="UniProtKB-KW"/>
</dbReference>
<dbReference type="InterPro" id="IPR044153">
    <property type="entry name" value="PIN_Pae0151-like"/>
</dbReference>
<dbReference type="GO" id="GO:0004540">
    <property type="term" value="F:RNA nuclease activity"/>
    <property type="evidence" value="ECO:0007669"/>
    <property type="project" value="InterPro"/>
</dbReference>
<dbReference type="HAMAP" id="MF_00265">
    <property type="entry name" value="VapC_Nob1"/>
    <property type="match status" value="1"/>
</dbReference>
<evidence type="ECO:0000259" key="7">
    <source>
        <dbReference type="Pfam" id="PF01850"/>
    </source>
</evidence>
<evidence type="ECO:0000256" key="2">
    <source>
        <dbReference type="ARBA" id="ARBA00022722"/>
    </source>
</evidence>